<name>A0A0F9LXA8_9ZZZZ</name>
<dbReference type="CDD" id="cd02619">
    <property type="entry name" value="Peptidase_C1"/>
    <property type="match status" value="1"/>
</dbReference>
<dbReference type="InterPro" id="IPR038765">
    <property type="entry name" value="Papain-like_cys_pep_sf"/>
</dbReference>
<organism evidence="2">
    <name type="scientific">marine sediment metagenome</name>
    <dbReference type="NCBI Taxonomy" id="412755"/>
    <lineage>
        <taxon>unclassified sequences</taxon>
        <taxon>metagenomes</taxon>
        <taxon>ecological metagenomes</taxon>
    </lineage>
</organism>
<dbReference type="AlphaFoldDB" id="A0A0F9LXA8"/>
<comment type="caution">
    <text evidence="2">The sequence shown here is derived from an EMBL/GenBank/DDBJ whole genome shotgun (WGS) entry which is preliminary data.</text>
</comment>
<evidence type="ECO:0000259" key="1">
    <source>
        <dbReference type="Pfam" id="PF00112"/>
    </source>
</evidence>
<dbReference type="EMBL" id="LAZR01011433">
    <property type="protein sequence ID" value="KKM61702.1"/>
    <property type="molecule type" value="Genomic_DNA"/>
</dbReference>
<protein>
    <recommendedName>
        <fullName evidence="1">Peptidase C1A papain C-terminal domain-containing protein</fullName>
    </recommendedName>
</protein>
<reference evidence="2" key="1">
    <citation type="journal article" date="2015" name="Nature">
        <title>Complex archaea that bridge the gap between prokaryotes and eukaryotes.</title>
        <authorList>
            <person name="Spang A."/>
            <person name="Saw J.H."/>
            <person name="Jorgensen S.L."/>
            <person name="Zaremba-Niedzwiedzka K."/>
            <person name="Martijn J."/>
            <person name="Lind A.E."/>
            <person name="van Eijk R."/>
            <person name="Schleper C."/>
            <person name="Guy L."/>
            <person name="Ettema T.J."/>
        </authorList>
    </citation>
    <scope>NUCLEOTIDE SEQUENCE</scope>
</reference>
<dbReference type="Gene3D" id="3.90.70.10">
    <property type="entry name" value="Cysteine proteinases"/>
    <property type="match status" value="1"/>
</dbReference>
<dbReference type="InterPro" id="IPR000668">
    <property type="entry name" value="Peptidase_C1A_C"/>
</dbReference>
<evidence type="ECO:0000313" key="2">
    <source>
        <dbReference type="EMBL" id="KKM61702.1"/>
    </source>
</evidence>
<gene>
    <name evidence="2" type="ORF">LCGC14_1529110</name>
</gene>
<dbReference type="Pfam" id="PF00112">
    <property type="entry name" value="Peptidase_C1"/>
    <property type="match status" value="1"/>
</dbReference>
<accession>A0A0F9LXA8</accession>
<proteinExistence type="predicted"/>
<feature type="domain" description="Peptidase C1A papain C-terminal" evidence="1">
    <location>
        <begin position="89"/>
        <end position="162"/>
    </location>
</feature>
<dbReference type="GO" id="GO:0006508">
    <property type="term" value="P:proteolysis"/>
    <property type="evidence" value="ECO:0007669"/>
    <property type="project" value="InterPro"/>
</dbReference>
<feature type="non-terminal residue" evidence="2">
    <location>
        <position position="1"/>
    </location>
</feature>
<dbReference type="SUPFAM" id="SSF54001">
    <property type="entry name" value="Cysteine proteinases"/>
    <property type="match status" value="1"/>
</dbReference>
<sequence>GAWLRTTMAALTYCGVAPEKYWPYTDAKPDFDEEPTSFIYALADNYEALKYFCHDPLGENKLPGLVLFTVKLYLARKIPSMFGFYGFESGHYEDGVFLSPYHTGEIPYPCDGDKALWGHAVVAVGYDDKKKIKNKRCNKETTGAFLIRNSWGNSWGEQGYGWLPYEFVIKGLALDFWSLLGMEWVESGNFGLNIDV</sequence>
<dbReference type="GO" id="GO:0008234">
    <property type="term" value="F:cysteine-type peptidase activity"/>
    <property type="evidence" value="ECO:0007669"/>
    <property type="project" value="InterPro"/>
</dbReference>